<evidence type="ECO:0000256" key="2">
    <source>
        <dbReference type="ARBA" id="ARBA00022448"/>
    </source>
</evidence>
<feature type="domain" description="ABC transporter" evidence="5">
    <location>
        <begin position="29"/>
        <end position="248"/>
    </location>
</feature>
<evidence type="ECO:0000256" key="4">
    <source>
        <dbReference type="ARBA" id="ARBA00022840"/>
    </source>
</evidence>
<dbReference type="Pfam" id="PF00005">
    <property type="entry name" value="ABC_tran"/>
    <property type="match status" value="1"/>
</dbReference>
<keyword evidence="4" id="KW-0067">ATP-binding</keyword>
<dbReference type="GO" id="GO:0016020">
    <property type="term" value="C:membrane"/>
    <property type="evidence" value="ECO:0007669"/>
    <property type="project" value="InterPro"/>
</dbReference>
<reference evidence="6" key="2">
    <citation type="journal article" date="2015" name="ISME J.">
        <title>A new class of marine Euryarchaeota group II from the Mediterranean deep chlorophyll maximum.</title>
        <authorList>
            <person name="Martin-Cuadrado A.B."/>
            <person name="Garcia-Heredia I."/>
            <person name="Molto A.G."/>
            <person name="Lopez-Ubeda R."/>
            <person name="Kimes N."/>
            <person name="Lopez-Garcia P."/>
            <person name="Moreira D."/>
            <person name="Rodriguez-Valera F."/>
        </authorList>
    </citation>
    <scope>NUCLEOTIDE SEQUENCE</scope>
</reference>
<dbReference type="InterPro" id="IPR003593">
    <property type="entry name" value="AAA+_ATPase"/>
</dbReference>
<dbReference type="InterPro" id="IPR017871">
    <property type="entry name" value="ABC_transporter-like_CS"/>
</dbReference>
<dbReference type="PROSITE" id="PS00211">
    <property type="entry name" value="ABC_TRANSPORTER_1"/>
    <property type="match status" value="1"/>
</dbReference>
<evidence type="ECO:0000256" key="3">
    <source>
        <dbReference type="ARBA" id="ARBA00022741"/>
    </source>
</evidence>
<dbReference type="EMBL" id="KP211925">
    <property type="protein sequence ID" value="ANV81164.1"/>
    <property type="molecule type" value="Genomic_DNA"/>
</dbReference>
<dbReference type="SMART" id="SM00382">
    <property type="entry name" value="AAA"/>
    <property type="match status" value="1"/>
</dbReference>
<sequence length="249" mass="27201">MTKEPAIILNDVILDFPVSKSGPAFLKEIFTGRMGKRNKDSFYRAVNKISLDIKQGEVFGIIGPNGAGKSTLLRMMAGIYAPDEGSLKVRGRVSLLAGLGAGFQRNLTGRENISLSGSIYGISKDELHELIPSIVVFSGIGDFIDQPLRTYSSGMRARLAFSIASHLSPEILLIDEVLAVGDSAFREKSKNKIMEMVKGEATVVIVSHNAAILREICDRVVCLNKGNISLLSSDVNEVIQRYRDLSEQR</sequence>
<reference evidence="6" key="1">
    <citation type="submission" date="2014-11" db="EMBL/GenBank/DDBJ databases">
        <authorList>
            <person name="Zhu J."/>
            <person name="Qi W."/>
            <person name="Song R."/>
        </authorList>
    </citation>
    <scope>NUCLEOTIDE SEQUENCE</scope>
</reference>
<dbReference type="InterPro" id="IPR015860">
    <property type="entry name" value="ABC_transpr_TagH-like"/>
</dbReference>
<protein>
    <submittedName>
        <fullName evidence="6">ABC-type polysaccharide/polyol phosphate transport protein, ATPase component</fullName>
    </submittedName>
</protein>
<dbReference type="PANTHER" id="PTHR46743">
    <property type="entry name" value="TEICHOIC ACIDS EXPORT ATP-BINDING PROTEIN TAGH"/>
    <property type="match status" value="1"/>
</dbReference>
<dbReference type="InterPro" id="IPR027417">
    <property type="entry name" value="P-loop_NTPase"/>
</dbReference>
<keyword evidence="3" id="KW-0547">Nucleotide-binding</keyword>
<dbReference type="GO" id="GO:0016887">
    <property type="term" value="F:ATP hydrolysis activity"/>
    <property type="evidence" value="ECO:0007669"/>
    <property type="project" value="InterPro"/>
</dbReference>
<dbReference type="Gene3D" id="3.40.50.300">
    <property type="entry name" value="P-loop containing nucleotide triphosphate hydrolases"/>
    <property type="match status" value="1"/>
</dbReference>
<dbReference type="PROSITE" id="PS50893">
    <property type="entry name" value="ABC_TRANSPORTER_2"/>
    <property type="match status" value="1"/>
</dbReference>
<evidence type="ECO:0000259" key="5">
    <source>
        <dbReference type="PROSITE" id="PS50893"/>
    </source>
</evidence>
<name>A0A1B1TFW9_9ARCH</name>
<evidence type="ECO:0000256" key="1">
    <source>
        <dbReference type="ARBA" id="ARBA00005417"/>
    </source>
</evidence>
<dbReference type="InterPro" id="IPR050683">
    <property type="entry name" value="Bact_Polysacc_Export_ATP-bd"/>
</dbReference>
<evidence type="ECO:0000313" key="6">
    <source>
        <dbReference type="EMBL" id="ANV81164.1"/>
    </source>
</evidence>
<proteinExistence type="inferred from homology"/>
<dbReference type="PANTHER" id="PTHR46743:SF2">
    <property type="entry name" value="TEICHOIC ACIDS EXPORT ATP-BINDING PROTEIN TAGH"/>
    <property type="match status" value="1"/>
</dbReference>
<dbReference type="CDD" id="cd03220">
    <property type="entry name" value="ABC_KpsT_Wzt"/>
    <property type="match status" value="1"/>
</dbReference>
<dbReference type="GO" id="GO:0140359">
    <property type="term" value="F:ABC-type transporter activity"/>
    <property type="evidence" value="ECO:0007669"/>
    <property type="project" value="InterPro"/>
</dbReference>
<accession>A0A1B1TFW9</accession>
<organism evidence="6">
    <name type="scientific">uncultured Poseidoniia archaeon</name>
    <dbReference type="NCBI Taxonomy" id="1697135"/>
    <lineage>
        <taxon>Archaea</taxon>
        <taxon>Methanobacteriati</taxon>
        <taxon>Thermoplasmatota</taxon>
        <taxon>Candidatus Poseidoniia</taxon>
        <taxon>environmental samples</taxon>
    </lineage>
</organism>
<dbReference type="AlphaFoldDB" id="A0A1B1TFW9"/>
<keyword evidence="2" id="KW-0813">Transport</keyword>
<dbReference type="SUPFAM" id="SSF52540">
    <property type="entry name" value="P-loop containing nucleoside triphosphate hydrolases"/>
    <property type="match status" value="1"/>
</dbReference>
<comment type="similarity">
    <text evidence="1">Belongs to the ABC transporter superfamily.</text>
</comment>
<dbReference type="GO" id="GO:0005524">
    <property type="term" value="F:ATP binding"/>
    <property type="evidence" value="ECO:0007669"/>
    <property type="project" value="UniProtKB-KW"/>
</dbReference>
<dbReference type="InterPro" id="IPR003439">
    <property type="entry name" value="ABC_transporter-like_ATP-bd"/>
</dbReference>